<dbReference type="InterPro" id="IPR055647">
    <property type="entry name" value="DUF7223"/>
</dbReference>
<feature type="region of interest" description="Disordered" evidence="1">
    <location>
        <begin position="74"/>
        <end position="138"/>
    </location>
</feature>
<proteinExistence type="predicted"/>
<feature type="compositionally biased region" description="Basic and acidic residues" evidence="1">
    <location>
        <begin position="75"/>
        <end position="88"/>
    </location>
</feature>
<sequence length="868" mass="91423">MEALKYAKTHWHSPFVAVMSTLDCDGDPHDPQNAFWHVSSVSFDDKTRIAKLIAEEIDIDDVFVDIALSWGKNAGLKDNDDSREETKKPSWPPGSDGGVIVNDSDNNETPGSNGGVIQHDSDDNDIKEPSWLPGSNGGVIINSDDASTNISTYPPSCGAAPAASIDGFPAADCGPGFDDALDSALGYLAFDDADFLQSLRAFLPGIIDVLTTNSSTSNDNSLAQRRRRALSHISAAHAHLRIPRGLPDSLVKIGVAAVQSKLADGALQAMQSAAAGQGVLAQAASWVEGALGWLQDALGSSSSSGSSRSRTQTIPISKDFSINIGPRPAQLVDSGYWGRAYPILSSPNNATGDDGSPSSSVDLYCVDCRVRGNAHVAGQIQYTIGTRNLSIGRVSLGGSLEASLGLGLASAGGPYQGSVYKTMASLPMNAFTIPNLLSIGPVLSLDANLTVDSVSGGAGQVLFGAKASIPNYGVSFDLLRNSDLQGNFAPVLTTNFRTNGTVNTEARLGVPLKMSLKIEVPAVKWNKSISVVNEPYLLGSVTDASDNCTDSAAYSVQVGNKAHVEVLGSRQFDLNTDRDLPPKTGCVQASNSTLSKRQDVANATETQQAADNSIPFSLASESNNFGGDGILDGKEMTDLMDFTINKGKTDPTSKKPHDPGFAYSRIRHTNNSSAPWHLYASPSGTFSLLQRNTSQPHHRRATDDDDGNDPIPIPIDDGDDVGFYFGHAGGIACTDPAGRLMYFFPSTMAAHGVSRLRFATQYRIPHGANFVALAGGAVDTNHDGDEDTPTTPDGLMMAVDSLGNGFYPVACSLDGVANKVFLVKDLDDGVRKLEAEEMRHIVTGGVTSGCAPLALFLVKDSAAADVQP</sequence>
<protein>
    <submittedName>
        <fullName evidence="4">Uncharacterized protein</fullName>
    </submittedName>
</protein>
<comment type="caution">
    <text evidence="4">The sequence shown here is derived from an EMBL/GenBank/DDBJ whole genome shotgun (WGS) entry which is preliminary data.</text>
</comment>
<dbReference type="Pfam" id="PF23865">
    <property type="entry name" value="DUF7223"/>
    <property type="match status" value="1"/>
</dbReference>
<feature type="domain" description="DUF7223" evidence="3">
    <location>
        <begin position="360"/>
        <end position="572"/>
    </location>
</feature>
<evidence type="ECO:0000259" key="2">
    <source>
        <dbReference type="Pfam" id="PF22974"/>
    </source>
</evidence>
<reference evidence="4" key="1">
    <citation type="submission" date="2016-08" db="EMBL/GenBank/DDBJ databases">
        <authorList>
            <person name="Yan J."/>
        </authorList>
    </citation>
    <scope>NUCLEOTIDE SEQUENCE</scope>
    <source>
        <strain evidence="4">CSS-01s</strain>
    </source>
</reference>
<evidence type="ECO:0000256" key="1">
    <source>
        <dbReference type="SAM" id="MobiDB-lite"/>
    </source>
</evidence>
<dbReference type="AlphaFoldDB" id="A0A8H7M9Z3"/>
<organism evidence="4 5">
    <name type="scientific">Lasiodiplodia theobromae</name>
    <dbReference type="NCBI Taxonomy" id="45133"/>
    <lineage>
        <taxon>Eukaryota</taxon>
        <taxon>Fungi</taxon>
        <taxon>Dikarya</taxon>
        <taxon>Ascomycota</taxon>
        <taxon>Pezizomycotina</taxon>
        <taxon>Dothideomycetes</taxon>
        <taxon>Dothideomycetes incertae sedis</taxon>
        <taxon>Botryosphaeriales</taxon>
        <taxon>Botryosphaeriaceae</taxon>
        <taxon>Lasiodiplodia</taxon>
    </lineage>
</organism>
<feature type="domain" description="DUF7029" evidence="2">
    <location>
        <begin position="2"/>
        <end position="64"/>
    </location>
</feature>
<accession>A0A8H7M9Z3</accession>
<evidence type="ECO:0000259" key="3">
    <source>
        <dbReference type="Pfam" id="PF23865"/>
    </source>
</evidence>
<feature type="region of interest" description="Disordered" evidence="1">
    <location>
        <begin position="688"/>
        <end position="713"/>
    </location>
</feature>
<dbReference type="Pfam" id="PF22974">
    <property type="entry name" value="DUF7029"/>
    <property type="match status" value="1"/>
</dbReference>
<evidence type="ECO:0000313" key="5">
    <source>
        <dbReference type="Proteomes" id="UP000627934"/>
    </source>
</evidence>
<reference evidence="4" key="2">
    <citation type="journal article" date="2018" name="DNA Res.">
        <title>Comparative genome and transcriptome analyses reveal adaptations to opportunistic infections in woody plant degrading pathogens of Botryosphaeriaceae.</title>
        <authorList>
            <person name="Yan J.Y."/>
            <person name="Zhao W.S."/>
            <person name="Chen Z."/>
            <person name="Xing Q.K."/>
            <person name="Zhang W."/>
            <person name="Chethana K.W.T."/>
            <person name="Xue M.F."/>
            <person name="Xu J.P."/>
            <person name="Phillips A.J.L."/>
            <person name="Wang Y."/>
            <person name="Liu J.H."/>
            <person name="Liu M."/>
            <person name="Zhou Y."/>
            <person name="Jayawardena R.S."/>
            <person name="Manawasinghe I.S."/>
            <person name="Huang J.B."/>
            <person name="Qiao G.H."/>
            <person name="Fu C.Y."/>
            <person name="Guo F.F."/>
            <person name="Dissanayake A.J."/>
            <person name="Peng Y.L."/>
            <person name="Hyde K.D."/>
            <person name="Li X.H."/>
        </authorList>
    </citation>
    <scope>NUCLEOTIDE SEQUENCE</scope>
    <source>
        <strain evidence="4">CSS-01s</strain>
    </source>
</reference>
<dbReference type="Proteomes" id="UP000627934">
    <property type="component" value="Unassembled WGS sequence"/>
</dbReference>
<gene>
    <name evidence="4" type="ORF">BFW01_g10222</name>
</gene>
<dbReference type="InterPro" id="IPR054293">
    <property type="entry name" value="DUF7029"/>
</dbReference>
<evidence type="ECO:0000313" key="4">
    <source>
        <dbReference type="EMBL" id="KAF9629019.1"/>
    </source>
</evidence>
<dbReference type="EMBL" id="MDYX01000024">
    <property type="protein sequence ID" value="KAF9629019.1"/>
    <property type="molecule type" value="Genomic_DNA"/>
</dbReference>
<name>A0A8H7M9Z3_9PEZI</name>
<feature type="compositionally biased region" description="Basic and acidic residues" evidence="1">
    <location>
        <begin position="119"/>
        <end position="128"/>
    </location>
</feature>